<organism evidence="1 2">
    <name type="scientific">Vitis rotundifolia</name>
    <name type="common">Muscadine grape</name>
    <dbReference type="NCBI Taxonomy" id="103349"/>
    <lineage>
        <taxon>Eukaryota</taxon>
        <taxon>Viridiplantae</taxon>
        <taxon>Streptophyta</taxon>
        <taxon>Embryophyta</taxon>
        <taxon>Tracheophyta</taxon>
        <taxon>Spermatophyta</taxon>
        <taxon>Magnoliopsida</taxon>
        <taxon>eudicotyledons</taxon>
        <taxon>Gunneridae</taxon>
        <taxon>Pentapetalae</taxon>
        <taxon>rosids</taxon>
        <taxon>Vitales</taxon>
        <taxon>Vitaceae</taxon>
        <taxon>Viteae</taxon>
        <taxon>Vitis</taxon>
    </lineage>
</organism>
<reference evidence="1 2" key="1">
    <citation type="journal article" date="2023" name="BMC Biotechnol.">
        <title>Vitis rotundifolia cv Carlos genome sequencing.</title>
        <authorList>
            <person name="Huff M."/>
            <person name="Hulse-Kemp A."/>
            <person name="Scheffler B."/>
            <person name="Youngblood R."/>
            <person name="Simpson S."/>
            <person name="Babiker E."/>
            <person name="Staton M."/>
        </authorList>
    </citation>
    <scope>NUCLEOTIDE SEQUENCE [LARGE SCALE GENOMIC DNA]</scope>
    <source>
        <tissue evidence="1">Leaf</tissue>
    </source>
</reference>
<gene>
    <name evidence="1" type="ORF">PVL29_002530</name>
</gene>
<dbReference type="EMBL" id="JARBHA010000002">
    <property type="protein sequence ID" value="KAJ9707534.1"/>
    <property type="molecule type" value="Genomic_DNA"/>
</dbReference>
<sequence>MAVIDSDMRLHCLSLNLALRFAAMSSSLSSSQMMGNTTGSICASSSVLAADKLTSMSGSVLVAKKDEDGEKA</sequence>
<dbReference type="AlphaFoldDB" id="A0AA39AJS7"/>
<accession>A0AA39AJS7</accession>
<proteinExistence type="predicted"/>
<comment type="caution">
    <text evidence="1">The sequence shown here is derived from an EMBL/GenBank/DDBJ whole genome shotgun (WGS) entry which is preliminary data.</text>
</comment>
<dbReference type="Proteomes" id="UP001168098">
    <property type="component" value="Unassembled WGS sequence"/>
</dbReference>
<keyword evidence="2" id="KW-1185">Reference proteome</keyword>
<evidence type="ECO:0000313" key="1">
    <source>
        <dbReference type="EMBL" id="KAJ9707534.1"/>
    </source>
</evidence>
<evidence type="ECO:0000313" key="2">
    <source>
        <dbReference type="Proteomes" id="UP001168098"/>
    </source>
</evidence>
<name>A0AA39AJS7_VITRO</name>
<protein>
    <submittedName>
        <fullName evidence="1">Uncharacterized protein</fullName>
    </submittedName>
</protein>